<name>A0A4Y2IEV4_ARAVE</name>
<keyword evidence="2" id="KW-1185">Reference proteome</keyword>
<evidence type="ECO:0000313" key="1">
    <source>
        <dbReference type="EMBL" id="GBM75912.1"/>
    </source>
</evidence>
<proteinExistence type="predicted"/>
<organism evidence="1 2">
    <name type="scientific">Araneus ventricosus</name>
    <name type="common">Orbweaver spider</name>
    <name type="synonym">Epeira ventricosa</name>
    <dbReference type="NCBI Taxonomy" id="182803"/>
    <lineage>
        <taxon>Eukaryota</taxon>
        <taxon>Metazoa</taxon>
        <taxon>Ecdysozoa</taxon>
        <taxon>Arthropoda</taxon>
        <taxon>Chelicerata</taxon>
        <taxon>Arachnida</taxon>
        <taxon>Araneae</taxon>
        <taxon>Araneomorphae</taxon>
        <taxon>Entelegynae</taxon>
        <taxon>Araneoidea</taxon>
        <taxon>Araneidae</taxon>
        <taxon>Araneus</taxon>
    </lineage>
</organism>
<accession>A0A4Y2IEV4</accession>
<gene>
    <name evidence="1" type="ORF">AVEN_120527_1</name>
</gene>
<sequence length="72" mass="8199">MERRRRLSGILDETSPRASKQSFGKHFTVSLWSYRDIRPVEFGMGLPQDSSSSVARFSTVRQLVSLVGDPER</sequence>
<protein>
    <submittedName>
        <fullName evidence="1">Uncharacterized protein</fullName>
    </submittedName>
</protein>
<comment type="caution">
    <text evidence="1">The sequence shown here is derived from an EMBL/GenBank/DDBJ whole genome shotgun (WGS) entry which is preliminary data.</text>
</comment>
<dbReference type="EMBL" id="BGPR01002587">
    <property type="protein sequence ID" value="GBM75912.1"/>
    <property type="molecule type" value="Genomic_DNA"/>
</dbReference>
<dbReference type="AlphaFoldDB" id="A0A4Y2IEV4"/>
<evidence type="ECO:0000313" key="2">
    <source>
        <dbReference type="Proteomes" id="UP000499080"/>
    </source>
</evidence>
<dbReference type="Proteomes" id="UP000499080">
    <property type="component" value="Unassembled WGS sequence"/>
</dbReference>
<reference evidence="1 2" key="1">
    <citation type="journal article" date="2019" name="Sci. Rep.">
        <title>Orb-weaving spider Araneus ventricosus genome elucidates the spidroin gene catalogue.</title>
        <authorList>
            <person name="Kono N."/>
            <person name="Nakamura H."/>
            <person name="Ohtoshi R."/>
            <person name="Moran D.A.P."/>
            <person name="Shinohara A."/>
            <person name="Yoshida Y."/>
            <person name="Fujiwara M."/>
            <person name="Mori M."/>
            <person name="Tomita M."/>
            <person name="Arakawa K."/>
        </authorList>
    </citation>
    <scope>NUCLEOTIDE SEQUENCE [LARGE SCALE GENOMIC DNA]</scope>
</reference>